<dbReference type="STRING" id="197221.gene:10747946"/>
<sequence length="76" mass="8727">MAERCNGRIAKILRAERFVSAADLQETLTRYLWACNHRIPQRALGHMTPIERLRTWQMEGPELFSSQVDNVAGLDS</sequence>
<name>Q8DJ80_THEVB</name>
<dbReference type="InterPro" id="IPR036397">
    <property type="entry name" value="RNaseH_sf"/>
</dbReference>
<proteinExistence type="predicted"/>
<dbReference type="SUPFAM" id="SSF53098">
    <property type="entry name" value="Ribonuclease H-like"/>
    <property type="match status" value="1"/>
</dbReference>
<dbReference type="AlphaFoldDB" id="Q8DJ80"/>
<evidence type="ECO:0000313" key="1">
    <source>
        <dbReference type="EMBL" id="BAC08900.1"/>
    </source>
</evidence>
<keyword evidence="2" id="KW-1185">Reference proteome</keyword>
<gene>
    <name evidence="1" type="ordered locus">tsr1348</name>
</gene>
<dbReference type="Proteomes" id="UP000000440">
    <property type="component" value="Chromosome"/>
</dbReference>
<dbReference type="eggNOG" id="COG2801">
    <property type="taxonomic scope" value="Bacteria"/>
</dbReference>
<accession>Q8DJ80</accession>
<organism evidence="1 2">
    <name type="scientific">Thermosynechococcus vestitus (strain NIES-2133 / IAM M-273 / BP-1)</name>
    <dbReference type="NCBI Taxonomy" id="197221"/>
    <lineage>
        <taxon>Bacteria</taxon>
        <taxon>Bacillati</taxon>
        <taxon>Cyanobacteriota</taxon>
        <taxon>Cyanophyceae</taxon>
        <taxon>Acaryochloridales</taxon>
        <taxon>Thermosynechococcaceae</taxon>
        <taxon>Thermosynechococcus</taxon>
    </lineage>
</organism>
<evidence type="ECO:0000313" key="2">
    <source>
        <dbReference type="Proteomes" id="UP000000440"/>
    </source>
</evidence>
<dbReference type="GO" id="GO:0003676">
    <property type="term" value="F:nucleic acid binding"/>
    <property type="evidence" value="ECO:0007669"/>
    <property type="project" value="InterPro"/>
</dbReference>
<dbReference type="KEGG" id="tel:tsr1348"/>
<dbReference type="Gene3D" id="3.30.420.10">
    <property type="entry name" value="Ribonuclease H-like superfamily/Ribonuclease H"/>
    <property type="match status" value="1"/>
</dbReference>
<dbReference type="InterPro" id="IPR012337">
    <property type="entry name" value="RNaseH-like_sf"/>
</dbReference>
<dbReference type="EMBL" id="BA000039">
    <property type="protein sequence ID" value="BAC08900.1"/>
    <property type="molecule type" value="Genomic_DNA"/>
</dbReference>
<protein>
    <submittedName>
        <fullName evidence="1">Tsr1348 protein</fullName>
    </submittedName>
</protein>
<reference evidence="1 2" key="1">
    <citation type="journal article" date="2002" name="DNA Res.">
        <title>Complete genome structure of the thermophilic cyanobacterium Thermosynechococcus elongatus BP-1.</title>
        <authorList>
            <person name="Nakamura Y."/>
            <person name="Kaneko T."/>
            <person name="Sato S."/>
            <person name="Ikeuchi M."/>
            <person name="Katoh H."/>
            <person name="Sasamoto S."/>
            <person name="Watanabe A."/>
            <person name="Iriguchi M."/>
            <person name="Kawashima K."/>
            <person name="Kimura T."/>
            <person name="Kishida Y."/>
            <person name="Kiyokawa C."/>
            <person name="Kohara M."/>
            <person name="Matsumoto M."/>
            <person name="Matsuno A."/>
            <person name="Nakazaki N."/>
            <person name="Shimpo S."/>
            <person name="Sugimoto M."/>
            <person name="Takeuchi C."/>
            <person name="Yamada M."/>
            <person name="Tabata S."/>
        </authorList>
    </citation>
    <scope>NUCLEOTIDE SEQUENCE [LARGE SCALE GENOMIC DNA]</scope>
    <source>
        <strain evidence="2">IAM M-273 / NIES-2133 / BP-1</strain>
    </source>
</reference>
<dbReference type="EnsemblBacteria" id="BAC08900">
    <property type="protein sequence ID" value="BAC08900"/>
    <property type="gene ID" value="BAC08900"/>
</dbReference>